<organism evidence="1 2">
    <name type="scientific">Rosistilla carotiformis</name>
    <dbReference type="NCBI Taxonomy" id="2528017"/>
    <lineage>
        <taxon>Bacteria</taxon>
        <taxon>Pseudomonadati</taxon>
        <taxon>Planctomycetota</taxon>
        <taxon>Planctomycetia</taxon>
        <taxon>Pirellulales</taxon>
        <taxon>Pirellulaceae</taxon>
        <taxon>Rosistilla</taxon>
    </lineage>
</organism>
<dbReference type="AlphaFoldDB" id="A0A518JZ80"/>
<dbReference type="KEGG" id="rcf:Poly24_45830"/>
<accession>A0A518JZ80</accession>
<protein>
    <submittedName>
        <fullName evidence="1">Uncharacterized protein</fullName>
    </submittedName>
</protein>
<gene>
    <name evidence="1" type="ORF">Poly24_45830</name>
</gene>
<keyword evidence="2" id="KW-1185">Reference proteome</keyword>
<dbReference type="Proteomes" id="UP000315082">
    <property type="component" value="Chromosome"/>
</dbReference>
<reference evidence="1 2" key="1">
    <citation type="submission" date="2019-02" db="EMBL/GenBank/DDBJ databases">
        <title>Deep-cultivation of Planctomycetes and their phenomic and genomic characterization uncovers novel biology.</title>
        <authorList>
            <person name="Wiegand S."/>
            <person name="Jogler M."/>
            <person name="Boedeker C."/>
            <person name="Pinto D."/>
            <person name="Vollmers J."/>
            <person name="Rivas-Marin E."/>
            <person name="Kohn T."/>
            <person name="Peeters S.H."/>
            <person name="Heuer A."/>
            <person name="Rast P."/>
            <person name="Oberbeckmann S."/>
            <person name="Bunk B."/>
            <person name="Jeske O."/>
            <person name="Meyerdierks A."/>
            <person name="Storesund J.E."/>
            <person name="Kallscheuer N."/>
            <person name="Luecker S."/>
            <person name="Lage O.M."/>
            <person name="Pohl T."/>
            <person name="Merkel B.J."/>
            <person name="Hornburger P."/>
            <person name="Mueller R.-W."/>
            <person name="Bruemmer F."/>
            <person name="Labrenz M."/>
            <person name="Spormann A.M."/>
            <person name="Op den Camp H."/>
            <person name="Overmann J."/>
            <person name="Amann R."/>
            <person name="Jetten M.S.M."/>
            <person name="Mascher T."/>
            <person name="Medema M.H."/>
            <person name="Devos D.P."/>
            <person name="Kaster A.-K."/>
            <person name="Ovreas L."/>
            <person name="Rohde M."/>
            <person name="Galperin M.Y."/>
            <person name="Jogler C."/>
        </authorList>
    </citation>
    <scope>NUCLEOTIDE SEQUENCE [LARGE SCALE GENOMIC DNA]</scope>
    <source>
        <strain evidence="1 2">Poly24</strain>
    </source>
</reference>
<evidence type="ECO:0000313" key="1">
    <source>
        <dbReference type="EMBL" id="QDV70850.1"/>
    </source>
</evidence>
<evidence type="ECO:0000313" key="2">
    <source>
        <dbReference type="Proteomes" id="UP000315082"/>
    </source>
</evidence>
<proteinExistence type="predicted"/>
<name>A0A518JZ80_9BACT</name>
<dbReference type="EMBL" id="CP036348">
    <property type="protein sequence ID" value="QDV70850.1"/>
    <property type="molecule type" value="Genomic_DNA"/>
</dbReference>
<sequence length="67" mass="7507">MEINRSNVMDVGGQHYWGERWTATLGRGSVDCLDTVFVHVRWAACWLTFGAFWDGDSVGFPAWKGVG</sequence>